<name>A0A9P9GAF2_FUSSL</name>
<evidence type="ECO:0000256" key="1">
    <source>
        <dbReference type="SAM" id="MobiDB-lite"/>
    </source>
</evidence>
<organism evidence="2 3">
    <name type="scientific">Fusarium solani</name>
    <name type="common">Filamentous fungus</name>
    <dbReference type="NCBI Taxonomy" id="169388"/>
    <lineage>
        <taxon>Eukaryota</taxon>
        <taxon>Fungi</taxon>
        <taxon>Dikarya</taxon>
        <taxon>Ascomycota</taxon>
        <taxon>Pezizomycotina</taxon>
        <taxon>Sordariomycetes</taxon>
        <taxon>Hypocreomycetidae</taxon>
        <taxon>Hypocreales</taxon>
        <taxon>Nectriaceae</taxon>
        <taxon>Fusarium</taxon>
        <taxon>Fusarium solani species complex</taxon>
    </lineage>
</organism>
<dbReference type="InterPro" id="IPR023375">
    <property type="entry name" value="ADC_dom_sf"/>
</dbReference>
<dbReference type="Proteomes" id="UP000736672">
    <property type="component" value="Unassembled WGS sequence"/>
</dbReference>
<evidence type="ECO:0008006" key="4">
    <source>
        <dbReference type="Google" id="ProtNLM"/>
    </source>
</evidence>
<evidence type="ECO:0000313" key="3">
    <source>
        <dbReference type="Proteomes" id="UP000736672"/>
    </source>
</evidence>
<dbReference type="EMBL" id="JAGTJS010000026">
    <property type="protein sequence ID" value="KAH7234279.1"/>
    <property type="molecule type" value="Genomic_DNA"/>
</dbReference>
<feature type="region of interest" description="Disordered" evidence="1">
    <location>
        <begin position="267"/>
        <end position="290"/>
    </location>
</feature>
<accession>A0A9P9GAF2</accession>
<keyword evidence="3" id="KW-1185">Reference proteome</keyword>
<dbReference type="GO" id="GO:0016829">
    <property type="term" value="F:lyase activity"/>
    <property type="evidence" value="ECO:0007669"/>
    <property type="project" value="InterPro"/>
</dbReference>
<proteinExistence type="predicted"/>
<dbReference type="InterPro" id="IPR010451">
    <property type="entry name" value="Acetoacetate_decarboxylase"/>
</dbReference>
<dbReference type="OrthoDB" id="5204337at2759"/>
<dbReference type="SUPFAM" id="SSF160104">
    <property type="entry name" value="Acetoacetate decarboxylase-like"/>
    <property type="match status" value="1"/>
</dbReference>
<reference evidence="2" key="1">
    <citation type="journal article" date="2021" name="Nat. Commun.">
        <title>Genetic determinants of endophytism in the Arabidopsis root mycobiome.</title>
        <authorList>
            <person name="Mesny F."/>
            <person name="Miyauchi S."/>
            <person name="Thiergart T."/>
            <person name="Pickel B."/>
            <person name="Atanasova L."/>
            <person name="Karlsson M."/>
            <person name="Huettel B."/>
            <person name="Barry K.W."/>
            <person name="Haridas S."/>
            <person name="Chen C."/>
            <person name="Bauer D."/>
            <person name="Andreopoulos W."/>
            <person name="Pangilinan J."/>
            <person name="LaButti K."/>
            <person name="Riley R."/>
            <person name="Lipzen A."/>
            <person name="Clum A."/>
            <person name="Drula E."/>
            <person name="Henrissat B."/>
            <person name="Kohler A."/>
            <person name="Grigoriev I.V."/>
            <person name="Martin F.M."/>
            <person name="Hacquard S."/>
        </authorList>
    </citation>
    <scope>NUCLEOTIDE SEQUENCE</scope>
    <source>
        <strain evidence="2">FSSC 5 MPI-SDFR-AT-0091</strain>
    </source>
</reference>
<dbReference type="Gene3D" id="2.40.400.10">
    <property type="entry name" value="Acetoacetate decarboxylase-like"/>
    <property type="match status" value="1"/>
</dbReference>
<protein>
    <recommendedName>
        <fullName evidence="4">Acetoacetate decarboxylase</fullName>
    </recommendedName>
</protein>
<sequence>MSFVATPEEVEAFQRLSSDPRFSQELIALDFTTTPEFIKSVLPPNFEPGDSPTGHISVGTFESKLCGEFDCAMVSIDVKFKSQTGTYLLELIVSGDMPVTWGREVWGEVKKTGTCKIWRSGNYRYAVAERNGIRLIELQGEFGDDQPPRVRENTAYEIKAYPHSMGKGLQWEPKVNQLKVVEYDTRWSVGSGRITVRGTSSDPLHSIPIKSISDFTYVSGRSDYTVVADYNLGVTDAYLPYLVGRHYDDLRNFKVGIEWTYMEDEEHDPEPTLVQRLKTPAKNGSSGGLP</sequence>
<evidence type="ECO:0000313" key="2">
    <source>
        <dbReference type="EMBL" id="KAH7234279.1"/>
    </source>
</evidence>
<comment type="caution">
    <text evidence="2">The sequence shown here is derived from an EMBL/GenBank/DDBJ whole genome shotgun (WGS) entry which is preliminary data.</text>
</comment>
<dbReference type="AlphaFoldDB" id="A0A9P9GAF2"/>
<dbReference type="Pfam" id="PF06314">
    <property type="entry name" value="ADC"/>
    <property type="match status" value="1"/>
</dbReference>
<gene>
    <name evidence="2" type="ORF">B0J15DRAFT_571329</name>
</gene>